<gene>
    <name evidence="2" type="ORF">OH818_16635</name>
</gene>
<feature type="compositionally biased region" description="Low complexity" evidence="1">
    <location>
        <begin position="374"/>
        <end position="389"/>
    </location>
</feature>
<keyword evidence="3" id="KW-1185">Reference proteome</keyword>
<dbReference type="EMBL" id="CP114029">
    <property type="protein sequence ID" value="WAP67203.1"/>
    <property type="molecule type" value="Genomic_DNA"/>
</dbReference>
<evidence type="ECO:0000256" key="1">
    <source>
        <dbReference type="SAM" id="MobiDB-lite"/>
    </source>
</evidence>
<proteinExistence type="predicted"/>
<dbReference type="SUPFAM" id="SSF101386">
    <property type="entry name" value="all-alpha NTP pyrophosphatases"/>
    <property type="match status" value="1"/>
</dbReference>
<feature type="region of interest" description="Disordered" evidence="1">
    <location>
        <begin position="374"/>
        <end position="409"/>
    </location>
</feature>
<name>A0ABY7BUF2_9HYPH</name>
<dbReference type="Gene3D" id="1.10.287.1080">
    <property type="entry name" value="MazG-like"/>
    <property type="match status" value="1"/>
</dbReference>
<protein>
    <submittedName>
        <fullName evidence="2">MazG-like family protein</fullName>
    </submittedName>
</protein>
<dbReference type="Proteomes" id="UP001164020">
    <property type="component" value="Chromosome"/>
</dbReference>
<reference evidence="2" key="1">
    <citation type="submission" date="2022-12" db="EMBL/GenBank/DDBJ databases">
        <title>Jiella pelagia sp. nov., isolated from phosphonate enriched culture of Northwest Pacific surface seawater.</title>
        <authorList>
            <person name="Shin D.Y."/>
            <person name="Hwang C.Y."/>
        </authorList>
    </citation>
    <scope>NUCLEOTIDE SEQUENCE</scope>
    <source>
        <strain evidence="2">HL-NP1</strain>
    </source>
</reference>
<accession>A0ABY7BUF2</accession>
<dbReference type="RefSeq" id="WP_268879654.1">
    <property type="nucleotide sequence ID" value="NZ_CP114029.1"/>
</dbReference>
<evidence type="ECO:0000313" key="2">
    <source>
        <dbReference type="EMBL" id="WAP67203.1"/>
    </source>
</evidence>
<evidence type="ECO:0000313" key="3">
    <source>
        <dbReference type="Proteomes" id="UP001164020"/>
    </source>
</evidence>
<dbReference type="CDD" id="cd11523">
    <property type="entry name" value="NTP-PPase"/>
    <property type="match status" value="1"/>
</dbReference>
<organism evidence="2 3">
    <name type="scientific">Jiella pelagia</name>
    <dbReference type="NCBI Taxonomy" id="2986949"/>
    <lineage>
        <taxon>Bacteria</taxon>
        <taxon>Pseudomonadati</taxon>
        <taxon>Pseudomonadota</taxon>
        <taxon>Alphaproteobacteria</taxon>
        <taxon>Hyphomicrobiales</taxon>
        <taxon>Aurantimonadaceae</taxon>
        <taxon>Jiella</taxon>
    </lineage>
</organism>
<sequence>MSRSFTAVLNDIAGFPTVSVSDGSAVGSVCIAETPEWAETIARALNSAEGDRRAIAAELAEAMNAEASISPHVGEMPGRAEGGAQGATVPGILSADGMSTTVTYQTLRKANLARQALWCPEQVPDLSFRGNELAGETGEACNVIKKLERERHGWRGSRATTAELASELADVVICADLCAISGGIDLDEAVEAKFNATSDKVGLPVRYTRAAKAPAWNPPLEWRWYHAPSEDGEAFFGECATREEAIAVARGDLHWLDAEDDGTGRWVASFHIVEAAREPLRLSRYVVVDSILEQAEERSSEDEERVGECDAEAAFFAATPQQEADLAARIEQVCDAWQAEHGIFYRPYVFSHTRNGETVTVDITEERAAALAAAEAAQAAGPLGSAPSATSEASELKDGPLPGLAGEKE</sequence>